<dbReference type="PANTHER" id="PTHR19359">
    <property type="entry name" value="CYTOCHROME B5"/>
    <property type="match status" value="1"/>
</dbReference>
<accession>A0A1F5FH37</accession>
<comment type="caution">
    <text evidence="6">The sequence shown here is derived from an EMBL/GenBank/DDBJ whole genome shotgun (WGS) entry which is preliminary data.</text>
</comment>
<evidence type="ECO:0000259" key="5">
    <source>
        <dbReference type="PROSITE" id="PS50255"/>
    </source>
</evidence>
<evidence type="ECO:0000256" key="4">
    <source>
        <dbReference type="ARBA" id="ARBA00038168"/>
    </source>
</evidence>
<keyword evidence="3" id="KW-0408">Iron</keyword>
<dbReference type="Pfam" id="PF00173">
    <property type="entry name" value="Cyt-b5"/>
    <property type="match status" value="1"/>
</dbReference>
<keyword evidence="2" id="KW-0479">Metal-binding</keyword>
<evidence type="ECO:0000256" key="1">
    <source>
        <dbReference type="ARBA" id="ARBA00022617"/>
    </source>
</evidence>
<dbReference type="SUPFAM" id="SSF55856">
    <property type="entry name" value="Cytochrome b5-like heme/steroid binding domain"/>
    <property type="match status" value="1"/>
</dbReference>
<evidence type="ECO:0000313" key="6">
    <source>
        <dbReference type="EMBL" id="OGD78985.1"/>
    </source>
</evidence>
<dbReference type="SMART" id="SM01117">
    <property type="entry name" value="Cyt-b5"/>
    <property type="match status" value="1"/>
</dbReference>
<keyword evidence="1" id="KW-0349">Heme</keyword>
<dbReference type="InterPro" id="IPR036400">
    <property type="entry name" value="Cyt_B5-like_heme/steroid_sf"/>
</dbReference>
<protein>
    <recommendedName>
        <fullName evidence="5">Cytochrome b5 heme-binding domain-containing protein</fullName>
    </recommendedName>
</protein>
<dbReference type="InterPro" id="IPR001199">
    <property type="entry name" value="Cyt_B5-like_heme/steroid-bd"/>
</dbReference>
<dbReference type="GO" id="GO:0016020">
    <property type="term" value="C:membrane"/>
    <property type="evidence" value="ECO:0007669"/>
    <property type="project" value="TreeGrafter"/>
</dbReference>
<evidence type="ECO:0000313" key="7">
    <source>
        <dbReference type="Proteomes" id="UP000176682"/>
    </source>
</evidence>
<dbReference type="EMBL" id="MFAM01000028">
    <property type="protein sequence ID" value="OGD78985.1"/>
    <property type="molecule type" value="Genomic_DNA"/>
</dbReference>
<dbReference type="AlphaFoldDB" id="A0A1F5FH37"/>
<evidence type="ECO:0000256" key="3">
    <source>
        <dbReference type="ARBA" id="ARBA00023004"/>
    </source>
</evidence>
<feature type="domain" description="Cytochrome b5 heme-binding" evidence="5">
    <location>
        <begin position="1"/>
        <end position="81"/>
    </location>
</feature>
<evidence type="ECO:0000256" key="2">
    <source>
        <dbReference type="ARBA" id="ARBA00022723"/>
    </source>
</evidence>
<gene>
    <name evidence="6" type="ORF">A2368_04160</name>
</gene>
<comment type="similarity">
    <text evidence="4">Belongs to the cytochrome b5 family.</text>
</comment>
<dbReference type="GO" id="GO:0046872">
    <property type="term" value="F:metal ion binding"/>
    <property type="evidence" value="ECO:0007669"/>
    <property type="project" value="UniProtKB-KW"/>
</dbReference>
<sequence length="82" mass="8883">MITRDELATHTTPADCWLAIDGKVYDVSGFGDDKHPGGKAIYQGCGKDATVLYNTRPMGSGTSHSDKARSFLPNFYIGDLTQ</sequence>
<proteinExistence type="inferred from homology"/>
<name>A0A1F5FH37_9BACT</name>
<dbReference type="GO" id="GO:0020037">
    <property type="term" value="F:heme binding"/>
    <property type="evidence" value="ECO:0007669"/>
    <property type="project" value="TreeGrafter"/>
</dbReference>
<dbReference type="Gene3D" id="3.10.120.10">
    <property type="entry name" value="Cytochrome b5-like heme/steroid binding domain"/>
    <property type="match status" value="1"/>
</dbReference>
<organism evidence="6 7">
    <name type="scientific">Candidatus Collierbacteria bacterium RIFOXYB1_FULL_49_13</name>
    <dbReference type="NCBI Taxonomy" id="1817728"/>
    <lineage>
        <taxon>Bacteria</taxon>
        <taxon>Candidatus Collieribacteriota</taxon>
    </lineage>
</organism>
<dbReference type="PROSITE" id="PS50255">
    <property type="entry name" value="CYTOCHROME_B5_2"/>
    <property type="match status" value="1"/>
</dbReference>
<dbReference type="InterPro" id="IPR050668">
    <property type="entry name" value="Cytochrome_b5"/>
</dbReference>
<dbReference type="Proteomes" id="UP000176682">
    <property type="component" value="Unassembled WGS sequence"/>
</dbReference>
<reference evidence="6 7" key="1">
    <citation type="journal article" date="2016" name="Nat. Commun.">
        <title>Thousands of microbial genomes shed light on interconnected biogeochemical processes in an aquifer system.</title>
        <authorList>
            <person name="Anantharaman K."/>
            <person name="Brown C.T."/>
            <person name="Hug L.A."/>
            <person name="Sharon I."/>
            <person name="Castelle C.J."/>
            <person name="Probst A.J."/>
            <person name="Thomas B.C."/>
            <person name="Singh A."/>
            <person name="Wilkins M.J."/>
            <person name="Karaoz U."/>
            <person name="Brodie E.L."/>
            <person name="Williams K.H."/>
            <person name="Hubbard S.S."/>
            <person name="Banfield J.F."/>
        </authorList>
    </citation>
    <scope>NUCLEOTIDE SEQUENCE [LARGE SCALE GENOMIC DNA]</scope>
</reference>